<reference evidence="1" key="2">
    <citation type="submission" date="2025-08" db="UniProtKB">
        <authorList>
            <consortium name="Ensembl"/>
        </authorList>
    </citation>
    <scope>IDENTIFICATION</scope>
</reference>
<evidence type="ECO:0000313" key="1">
    <source>
        <dbReference type="Ensembl" id="ENSMUNP00000021547.2"/>
    </source>
</evidence>
<proteinExistence type="predicted"/>
<dbReference type="InterPro" id="IPR006569">
    <property type="entry name" value="CID_dom"/>
</dbReference>
<evidence type="ECO:0000313" key="2">
    <source>
        <dbReference type="Proteomes" id="UP000694405"/>
    </source>
</evidence>
<dbReference type="GO" id="GO:0031124">
    <property type="term" value="P:mRNA 3'-end processing"/>
    <property type="evidence" value="ECO:0007669"/>
    <property type="project" value="InterPro"/>
</dbReference>
<keyword evidence="2" id="KW-1185">Reference proteome</keyword>
<protein>
    <submittedName>
        <fullName evidence="1">Uncharacterized protein</fullName>
    </submittedName>
</protein>
<dbReference type="GO" id="GO:0005849">
    <property type="term" value="C:mRNA cleavage factor complex"/>
    <property type="evidence" value="ECO:0007669"/>
    <property type="project" value="TreeGrafter"/>
</dbReference>
<accession>A0A8C6K1Z9</accession>
<name>A0A8C6K1Z9_MELUD</name>
<dbReference type="Ensembl" id="ENSMUNT00000024600.2">
    <property type="protein sequence ID" value="ENSMUNP00000021547.2"/>
    <property type="gene ID" value="ENSMUNG00000016258.2"/>
</dbReference>
<dbReference type="AlphaFoldDB" id="A0A8C6K1Z9"/>
<dbReference type="SUPFAM" id="SSF48464">
    <property type="entry name" value="ENTH/VHS domain"/>
    <property type="match status" value="1"/>
</dbReference>
<dbReference type="PROSITE" id="PS51391">
    <property type="entry name" value="CID"/>
    <property type="match status" value="1"/>
</dbReference>
<sequence>GRRETQAELGCGDWEDVKHTYQSLLKQLMYNSKDRINVLTILAEENMQFSKDIVSLIEAQIYKVFICP</sequence>
<reference evidence="1" key="3">
    <citation type="submission" date="2025-09" db="UniProtKB">
        <authorList>
            <consortium name="Ensembl"/>
        </authorList>
    </citation>
    <scope>IDENTIFICATION</scope>
</reference>
<dbReference type="PANTHER" id="PTHR15921:SF3">
    <property type="entry name" value="PRE-MRNA CLEAVAGE COMPLEX 2 PROTEIN PCF11"/>
    <property type="match status" value="1"/>
</dbReference>
<dbReference type="InterPro" id="IPR008942">
    <property type="entry name" value="ENTH_VHS"/>
</dbReference>
<dbReference type="GO" id="GO:0000993">
    <property type="term" value="F:RNA polymerase II complex binding"/>
    <property type="evidence" value="ECO:0007669"/>
    <property type="project" value="InterPro"/>
</dbReference>
<dbReference type="Proteomes" id="UP000694405">
    <property type="component" value="Chromosome 12"/>
</dbReference>
<dbReference type="GO" id="GO:0003729">
    <property type="term" value="F:mRNA binding"/>
    <property type="evidence" value="ECO:0007669"/>
    <property type="project" value="InterPro"/>
</dbReference>
<organism evidence="1 2">
    <name type="scientific">Melopsittacus undulatus</name>
    <name type="common">Budgerigar</name>
    <name type="synonym">Psittacus undulatus</name>
    <dbReference type="NCBI Taxonomy" id="13146"/>
    <lineage>
        <taxon>Eukaryota</taxon>
        <taxon>Metazoa</taxon>
        <taxon>Chordata</taxon>
        <taxon>Craniata</taxon>
        <taxon>Vertebrata</taxon>
        <taxon>Euteleostomi</taxon>
        <taxon>Archelosauria</taxon>
        <taxon>Archosauria</taxon>
        <taxon>Dinosauria</taxon>
        <taxon>Saurischia</taxon>
        <taxon>Theropoda</taxon>
        <taxon>Coelurosauria</taxon>
        <taxon>Aves</taxon>
        <taxon>Neognathae</taxon>
        <taxon>Neoaves</taxon>
        <taxon>Telluraves</taxon>
        <taxon>Australaves</taxon>
        <taxon>Psittaciformes</taxon>
        <taxon>Psittaculidae</taxon>
        <taxon>Melopsittacus</taxon>
    </lineage>
</organism>
<dbReference type="Gene3D" id="1.25.40.90">
    <property type="match status" value="1"/>
</dbReference>
<dbReference type="InterPro" id="IPR045154">
    <property type="entry name" value="PCF11-like"/>
</dbReference>
<dbReference type="GO" id="GO:0006369">
    <property type="term" value="P:termination of RNA polymerase II transcription"/>
    <property type="evidence" value="ECO:0007669"/>
    <property type="project" value="InterPro"/>
</dbReference>
<dbReference type="PANTHER" id="PTHR15921">
    <property type="entry name" value="PRE-MRNA CLEAVAGE COMPLEX II"/>
    <property type="match status" value="1"/>
</dbReference>
<reference evidence="1" key="1">
    <citation type="submission" date="2020-03" db="EMBL/GenBank/DDBJ databases">
        <title>Melopsittacus undulatus (budgerigar) genome, bMelUnd1, maternal haplotype with Z.</title>
        <authorList>
            <person name="Gedman G."/>
            <person name="Mountcastle J."/>
            <person name="Haase B."/>
            <person name="Formenti G."/>
            <person name="Wright T."/>
            <person name="Apodaca J."/>
            <person name="Pelan S."/>
            <person name="Chow W."/>
            <person name="Rhie A."/>
            <person name="Howe K."/>
            <person name="Fedrigo O."/>
            <person name="Jarvis E.D."/>
        </authorList>
    </citation>
    <scope>NUCLEOTIDE SEQUENCE [LARGE SCALE GENOMIC DNA]</scope>
</reference>
<accession>A0A8V5HHY6</accession>
<dbReference type="GO" id="GO:0005737">
    <property type="term" value="C:cytoplasm"/>
    <property type="evidence" value="ECO:0007669"/>
    <property type="project" value="TreeGrafter"/>
</dbReference>